<evidence type="ECO:0000313" key="3">
    <source>
        <dbReference type="EMBL" id="HIX82388.1"/>
    </source>
</evidence>
<dbReference type="PROSITE" id="PS51449">
    <property type="entry name" value="MTTASE_N"/>
    <property type="match status" value="1"/>
</dbReference>
<sequence>MKDYSSYFKGPSLNEAKKRSHDRVNRYDDAYHIPADMIKAGVGKKYYIQTYGCQANERDSETLSGILESM</sequence>
<accession>A0A9D1XMT5</accession>
<protein>
    <submittedName>
        <fullName evidence="3">tRNA (N6-isopentenyl adenosine(37)-C2)-methylthiotransferase MiaB</fullName>
    </submittedName>
</protein>
<comment type="caution">
    <text evidence="3">The sequence shown here is derived from an EMBL/GenBank/DDBJ whole genome shotgun (WGS) entry which is preliminary data.</text>
</comment>
<dbReference type="GO" id="GO:0046872">
    <property type="term" value="F:metal ion binding"/>
    <property type="evidence" value="ECO:0007669"/>
    <property type="project" value="UniProtKB-KW"/>
</dbReference>
<proteinExistence type="predicted"/>
<dbReference type="GO" id="GO:0035596">
    <property type="term" value="F:methylthiotransferase activity"/>
    <property type="evidence" value="ECO:0007669"/>
    <property type="project" value="InterPro"/>
</dbReference>
<feature type="region of interest" description="Disordered" evidence="1">
    <location>
        <begin position="1"/>
        <end position="21"/>
    </location>
</feature>
<dbReference type="GO" id="GO:0051539">
    <property type="term" value="F:4 iron, 4 sulfur cluster binding"/>
    <property type="evidence" value="ECO:0007669"/>
    <property type="project" value="UniProtKB-KW"/>
</dbReference>
<evidence type="ECO:0000259" key="2">
    <source>
        <dbReference type="PROSITE" id="PS51449"/>
    </source>
</evidence>
<dbReference type="Gene3D" id="3.40.50.12160">
    <property type="entry name" value="Methylthiotransferase, N-terminal domain"/>
    <property type="match status" value="1"/>
</dbReference>
<gene>
    <name evidence="3" type="ORF">H9980_10535</name>
</gene>
<reference evidence="3" key="2">
    <citation type="submission" date="2021-04" db="EMBL/GenBank/DDBJ databases">
        <authorList>
            <person name="Gilroy R."/>
        </authorList>
    </citation>
    <scope>NUCLEOTIDE SEQUENCE</scope>
    <source>
        <strain evidence="3">ChiGjej1B1-14440</strain>
    </source>
</reference>
<dbReference type="InterPro" id="IPR013848">
    <property type="entry name" value="Methylthiotransferase_N"/>
</dbReference>
<dbReference type="AlphaFoldDB" id="A0A9D1XMT5"/>
<evidence type="ECO:0000256" key="1">
    <source>
        <dbReference type="SAM" id="MobiDB-lite"/>
    </source>
</evidence>
<dbReference type="Proteomes" id="UP000886724">
    <property type="component" value="Unassembled WGS sequence"/>
</dbReference>
<dbReference type="EMBL" id="DXET01000232">
    <property type="protein sequence ID" value="HIX82388.1"/>
    <property type="molecule type" value="Genomic_DNA"/>
</dbReference>
<reference evidence="3" key="1">
    <citation type="journal article" date="2021" name="PeerJ">
        <title>Extensive microbial diversity within the chicken gut microbiome revealed by metagenomics and culture.</title>
        <authorList>
            <person name="Gilroy R."/>
            <person name="Ravi A."/>
            <person name="Getino M."/>
            <person name="Pursley I."/>
            <person name="Horton D.L."/>
            <person name="Alikhan N.F."/>
            <person name="Baker D."/>
            <person name="Gharbi K."/>
            <person name="Hall N."/>
            <person name="Watson M."/>
            <person name="Adriaenssens E.M."/>
            <person name="Foster-Nyarko E."/>
            <person name="Jarju S."/>
            <person name="Secka A."/>
            <person name="Antonio M."/>
            <person name="Oren A."/>
            <person name="Chaudhuri R.R."/>
            <person name="La Ragione R."/>
            <person name="Hildebrand F."/>
            <person name="Pallen M.J."/>
        </authorList>
    </citation>
    <scope>NUCLEOTIDE SEQUENCE</scope>
    <source>
        <strain evidence="3">ChiGjej1B1-14440</strain>
    </source>
</reference>
<evidence type="ECO:0000313" key="4">
    <source>
        <dbReference type="Proteomes" id="UP000886724"/>
    </source>
</evidence>
<feature type="domain" description="MTTase N-terminal" evidence="2">
    <location>
        <begin position="44"/>
        <end position="70"/>
    </location>
</feature>
<dbReference type="InterPro" id="IPR038135">
    <property type="entry name" value="Methylthiotransferase_N_sf"/>
</dbReference>
<organism evidence="3 4">
    <name type="scientific">Candidatus Erysipelatoclostridium merdavium</name>
    <dbReference type="NCBI Taxonomy" id="2838566"/>
    <lineage>
        <taxon>Bacteria</taxon>
        <taxon>Bacillati</taxon>
        <taxon>Bacillota</taxon>
        <taxon>Erysipelotrichia</taxon>
        <taxon>Erysipelotrichales</taxon>
        <taxon>Erysipelotrichales incertae sedis</taxon>
    </lineage>
</organism>
<name>A0A9D1XMT5_9FIRM</name>
<feature type="non-terminal residue" evidence="3">
    <location>
        <position position="70"/>
    </location>
</feature>